<dbReference type="PATRIC" id="fig|1330534.3.peg.3949"/>
<dbReference type="EMBL" id="ATAY01000098">
    <property type="protein sequence ID" value="EPR07765.1"/>
    <property type="molecule type" value="Genomic_DNA"/>
</dbReference>
<evidence type="ECO:0000313" key="1">
    <source>
        <dbReference type="EMBL" id="EPR07765.1"/>
    </source>
</evidence>
<proteinExistence type="predicted"/>
<reference evidence="1 2" key="1">
    <citation type="journal article" date="2013" name="Genome Announc.">
        <title>Draft Genome Sequence of the Cellulolytic Bacterium Clostridium papyrosolvens C7 (ATCC 700395).</title>
        <authorList>
            <person name="Zepeda V."/>
            <person name="Dassa B."/>
            <person name="Borovok I."/>
            <person name="Lamed R."/>
            <person name="Bayer E.A."/>
            <person name="Cate J.H."/>
        </authorList>
    </citation>
    <scope>NUCLEOTIDE SEQUENCE [LARGE SCALE GENOMIC DNA]</scope>
    <source>
        <strain evidence="1 2">C7</strain>
    </source>
</reference>
<dbReference type="OrthoDB" id="2078336at2"/>
<name>U4QXN8_9FIRM</name>
<dbReference type="Proteomes" id="UP000016860">
    <property type="component" value="Unassembled WGS sequence"/>
</dbReference>
<protein>
    <recommendedName>
        <fullName evidence="3">Tail sheath protein</fullName>
    </recommendedName>
</protein>
<evidence type="ECO:0000313" key="2">
    <source>
        <dbReference type="Proteomes" id="UP000016860"/>
    </source>
</evidence>
<dbReference type="Pfam" id="PF10758">
    <property type="entry name" value="DUF2586"/>
    <property type="match status" value="1"/>
</dbReference>
<dbReference type="RefSeq" id="WP_020817327.1">
    <property type="nucleotide sequence ID" value="NZ_ATAY01000098.1"/>
</dbReference>
<gene>
    <name evidence="1" type="ORF">L323_19890</name>
</gene>
<dbReference type="AlphaFoldDB" id="U4QXN8"/>
<dbReference type="InterPro" id="IPR019694">
    <property type="entry name" value="Phage_HP1_Orf23"/>
</dbReference>
<dbReference type="STRING" id="1330534.L323_19890"/>
<sequence length="476" mass="52439">MLRDVTTNITDGLLGLNSNKGDGVHLKIGVSPVISDTPIVITGNMTATKIKELLGLSPLADKVMDSIENGSSRIYCIPVSASTAGSRSTVEKIATGSGSLSVSGNPYNAFNVIIKITGQGRRNSALFIYSIDGGYSYSDELTVPLTGQYEIPLTGLTITFTEGAESDVETSFLVGDVFKFKTTAPTMTNSDALASIDKLKYFNEYYELVHIVGESQKALWSAVSEQQVVLATSYHKPLLFVLEAYAPDDNENVSAYAQRLEADKKDVKNTDIQVVAARSLYIGMDGITREINNAGIVCGLYSKSEVHQSIGKTRDTSGMGISKTKMLELRPNGIEEYIELLDTAKYLTFRSYDGLDSFFVTNARVMSPEGSDYRYAEDVRVKNKIIREVRKEALQLLQDDIDLEDVQNELETRAKFMQTPLDDMVKLKEITSATITVLEGQDIIMTEKMSIVIRYVSRGYIREIEVDLGRTKPSSD</sequence>
<accession>U4QXN8</accession>
<organism evidence="1 2">
    <name type="scientific">Ruminiclostridium papyrosolvens C7</name>
    <dbReference type="NCBI Taxonomy" id="1330534"/>
    <lineage>
        <taxon>Bacteria</taxon>
        <taxon>Bacillati</taxon>
        <taxon>Bacillota</taxon>
        <taxon>Clostridia</taxon>
        <taxon>Eubacteriales</taxon>
        <taxon>Oscillospiraceae</taxon>
        <taxon>Ruminiclostridium</taxon>
    </lineage>
</organism>
<evidence type="ECO:0008006" key="3">
    <source>
        <dbReference type="Google" id="ProtNLM"/>
    </source>
</evidence>
<comment type="caution">
    <text evidence="1">The sequence shown here is derived from an EMBL/GenBank/DDBJ whole genome shotgun (WGS) entry which is preliminary data.</text>
</comment>